<keyword evidence="2" id="KW-0813">Transport</keyword>
<dbReference type="Proteomes" id="UP000267606">
    <property type="component" value="Unassembled WGS sequence"/>
</dbReference>
<dbReference type="EMBL" id="UZAJ01016121">
    <property type="protein sequence ID" value="VDO75327.1"/>
    <property type="molecule type" value="Genomic_DNA"/>
</dbReference>
<sequence>MAVASAAIGGSFQFGYHIGCVNVPAKIIKLWMIDSHKKLFGETLTLDEIGRCVRQTIFNWNYILKSFRAIAVGIFAVGGMIGGLGSGKMADWLGRKGAMIFNNVVAILAAVLMTIAYYVNVYPLLIVGRLIIGINAG</sequence>
<dbReference type="InterPro" id="IPR003663">
    <property type="entry name" value="Sugar/inositol_transpt"/>
</dbReference>
<accession>A0A183HUX7</accession>
<keyword evidence="3 6" id="KW-0812">Transmembrane</keyword>
<keyword evidence="5 6" id="KW-0472">Membrane</keyword>
<feature type="transmembrane region" description="Helical" evidence="6">
    <location>
        <begin position="67"/>
        <end position="87"/>
    </location>
</feature>
<dbReference type="SUPFAM" id="SSF103473">
    <property type="entry name" value="MFS general substrate transporter"/>
    <property type="match status" value="1"/>
</dbReference>
<proteinExistence type="predicted"/>
<dbReference type="InterPro" id="IPR005828">
    <property type="entry name" value="MFS_sugar_transport-like"/>
</dbReference>
<dbReference type="PROSITE" id="PS50850">
    <property type="entry name" value="MFS"/>
    <property type="match status" value="1"/>
</dbReference>
<dbReference type="InterPro" id="IPR036259">
    <property type="entry name" value="MFS_trans_sf"/>
</dbReference>
<dbReference type="PANTHER" id="PTHR23503">
    <property type="entry name" value="SOLUTE CARRIER FAMILY 2"/>
    <property type="match status" value="1"/>
</dbReference>
<evidence type="ECO:0000256" key="5">
    <source>
        <dbReference type="ARBA" id="ARBA00023136"/>
    </source>
</evidence>
<reference evidence="8 9" key="2">
    <citation type="submission" date="2018-11" db="EMBL/GenBank/DDBJ databases">
        <authorList>
            <consortium name="Pathogen Informatics"/>
        </authorList>
    </citation>
    <scope>NUCLEOTIDE SEQUENCE [LARGE SCALE GENOMIC DNA]</scope>
</reference>
<feature type="domain" description="Major facilitator superfamily (MFS) profile" evidence="7">
    <location>
        <begin position="3"/>
        <end position="137"/>
    </location>
</feature>
<dbReference type="InterPro" id="IPR045263">
    <property type="entry name" value="GLUT"/>
</dbReference>
<comment type="subcellular location">
    <subcellularLocation>
        <location evidence="1">Membrane</location>
        <topology evidence="1">Multi-pass membrane protein</topology>
    </subcellularLocation>
</comment>
<reference evidence="10" key="1">
    <citation type="submission" date="2016-06" db="UniProtKB">
        <authorList>
            <consortium name="WormBaseParasite"/>
        </authorList>
    </citation>
    <scope>IDENTIFICATION</scope>
</reference>
<gene>
    <name evidence="8" type="ORF">OFLC_LOCUS11285</name>
</gene>
<evidence type="ECO:0000256" key="1">
    <source>
        <dbReference type="ARBA" id="ARBA00004141"/>
    </source>
</evidence>
<dbReference type="Pfam" id="PF00083">
    <property type="entry name" value="Sugar_tr"/>
    <property type="match status" value="1"/>
</dbReference>
<dbReference type="GO" id="GO:0016020">
    <property type="term" value="C:membrane"/>
    <property type="evidence" value="ECO:0007669"/>
    <property type="project" value="UniProtKB-SubCell"/>
</dbReference>
<evidence type="ECO:0000256" key="2">
    <source>
        <dbReference type="ARBA" id="ARBA00022448"/>
    </source>
</evidence>
<evidence type="ECO:0000256" key="4">
    <source>
        <dbReference type="ARBA" id="ARBA00022989"/>
    </source>
</evidence>
<dbReference type="AlphaFoldDB" id="A0A183HUX7"/>
<dbReference type="Gene3D" id="1.20.1250.20">
    <property type="entry name" value="MFS general substrate transporter like domains"/>
    <property type="match status" value="1"/>
</dbReference>
<evidence type="ECO:0000313" key="9">
    <source>
        <dbReference type="Proteomes" id="UP000267606"/>
    </source>
</evidence>
<dbReference type="STRING" id="387005.A0A183HUX7"/>
<keyword evidence="9" id="KW-1185">Reference proteome</keyword>
<evidence type="ECO:0000259" key="7">
    <source>
        <dbReference type="PROSITE" id="PS50850"/>
    </source>
</evidence>
<name>A0A183HUX7_9BILA</name>
<dbReference type="GO" id="GO:0015149">
    <property type="term" value="F:hexose transmembrane transporter activity"/>
    <property type="evidence" value="ECO:0007669"/>
    <property type="project" value="TreeGrafter"/>
</dbReference>
<feature type="transmembrane region" description="Helical" evidence="6">
    <location>
        <begin position="99"/>
        <end position="119"/>
    </location>
</feature>
<dbReference type="WBParaSite" id="OFLC_0001128901-mRNA-1">
    <property type="protein sequence ID" value="OFLC_0001128901-mRNA-1"/>
    <property type="gene ID" value="OFLC_0001128901"/>
</dbReference>
<organism evidence="10">
    <name type="scientific">Onchocerca flexuosa</name>
    <dbReference type="NCBI Taxonomy" id="387005"/>
    <lineage>
        <taxon>Eukaryota</taxon>
        <taxon>Metazoa</taxon>
        <taxon>Ecdysozoa</taxon>
        <taxon>Nematoda</taxon>
        <taxon>Chromadorea</taxon>
        <taxon>Rhabditida</taxon>
        <taxon>Spirurina</taxon>
        <taxon>Spiruromorpha</taxon>
        <taxon>Filarioidea</taxon>
        <taxon>Onchocercidae</taxon>
        <taxon>Onchocerca</taxon>
    </lineage>
</organism>
<evidence type="ECO:0000256" key="6">
    <source>
        <dbReference type="SAM" id="Phobius"/>
    </source>
</evidence>
<protein>
    <submittedName>
        <fullName evidence="10">MFS domain-containing protein</fullName>
    </submittedName>
</protein>
<keyword evidence="4 6" id="KW-1133">Transmembrane helix</keyword>
<evidence type="ECO:0000313" key="10">
    <source>
        <dbReference type="WBParaSite" id="OFLC_0001128901-mRNA-1"/>
    </source>
</evidence>
<evidence type="ECO:0000256" key="3">
    <source>
        <dbReference type="ARBA" id="ARBA00022692"/>
    </source>
</evidence>
<evidence type="ECO:0000313" key="8">
    <source>
        <dbReference type="EMBL" id="VDO75327.1"/>
    </source>
</evidence>
<dbReference type="PANTHER" id="PTHR23503:SF8">
    <property type="entry name" value="FACILITATED GLUCOSE TRANSPORTER PROTEIN 1"/>
    <property type="match status" value="1"/>
</dbReference>
<dbReference type="PRINTS" id="PR00171">
    <property type="entry name" value="SUGRTRNSPORT"/>
</dbReference>
<dbReference type="InterPro" id="IPR020846">
    <property type="entry name" value="MFS_dom"/>
</dbReference>